<dbReference type="InterPro" id="IPR014044">
    <property type="entry name" value="CAP_dom"/>
</dbReference>
<protein>
    <recommendedName>
        <fullName evidence="1">SCP domain-containing protein</fullName>
    </recommendedName>
</protein>
<dbReference type="SMART" id="SM00198">
    <property type="entry name" value="SCP"/>
    <property type="match status" value="1"/>
</dbReference>
<proteinExistence type="predicted"/>
<dbReference type="EMBL" id="CAKKLH010000115">
    <property type="protein sequence ID" value="CAH0103827.1"/>
    <property type="molecule type" value="Genomic_DNA"/>
</dbReference>
<dbReference type="CDD" id="cd05380">
    <property type="entry name" value="CAP_euk"/>
    <property type="match status" value="1"/>
</dbReference>
<dbReference type="Pfam" id="PF00188">
    <property type="entry name" value="CAP"/>
    <property type="match status" value="1"/>
</dbReference>
<dbReference type="InterPro" id="IPR035940">
    <property type="entry name" value="CAP_sf"/>
</dbReference>
<reference evidence="2" key="1">
    <citation type="submission" date="2021-11" db="EMBL/GenBank/DDBJ databases">
        <authorList>
            <person name="Schell T."/>
        </authorList>
    </citation>
    <scope>NUCLEOTIDE SEQUENCE</scope>
    <source>
        <strain evidence="2">M5</strain>
    </source>
</reference>
<organism evidence="2 3">
    <name type="scientific">Daphnia galeata</name>
    <dbReference type="NCBI Taxonomy" id="27404"/>
    <lineage>
        <taxon>Eukaryota</taxon>
        <taxon>Metazoa</taxon>
        <taxon>Ecdysozoa</taxon>
        <taxon>Arthropoda</taxon>
        <taxon>Crustacea</taxon>
        <taxon>Branchiopoda</taxon>
        <taxon>Diplostraca</taxon>
        <taxon>Cladocera</taxon>
        <taxon>Anomopoda</taxon>
        <taxon>Daphniidae</taxon>
        <taxon>Daphnia</taxon>
    </lineage>
</organism>
<feature type="domain" description="SCP" evidence="1">
    <location>
        <begin position="1"/>
        <end position="135"/>
    </location>
</feature>
<gene>
    <name evidence="2" type="ORF">DGAL_LOCUS6501</name>
</gene>
<dbReference type="InterPro" id="IPR002413">
    <property type="entry name" value="V5_allergen-like"/>
</dbReference>
<evidence type="ECO:0000313" key="3">
    <source>
        <dbReference type="Proteomes" id="UP000789390"/>
    </source>
</evidence>
<name>A0A8J2RVI5_9CRUS</name>
<dbReference type="AlphaFoldDB" id="A0A8J2RVI5"/>
<sequence length="161" mass="17647">MRELKWDQELSVMAAAWAQQCVYEHDKCRDVPCFSVGQNLYAISSSEDSLGTSDWNAAVTAWYNEVMDMNPADVPNFQSNPLPVIEHYTQVVWADTYLVGCAVTYFQSTTTEFGPQSPYIRFYVCNYGPGGNTISCPLYNQGSAGSACPAGPSSSYTGLCA</sequence>
<dbReference type="OrthoDB" id="414826at2759"/>
<dbReference type="PANTHER" id="PTHR10334">
    <property type="entry name" value="CYSTEINE-RICH SECRETORY PROTEIN-RELATED"/>
    <property type="match status" value="1"/>
</dbReference>
<dbReference type="SUPFAM" id="SSF55797">
    <property type="entry name" value="PR-1-like"/>
    <property type="match status" value="1"/>
</dbReference>
<dbReference type="InterPro" id="IPR001283">
    <property type="entry name" value="CRISP-related"/>
</dbReference>
<dbReference type="Gene3D" id="3.40.33.10">
    <property type="entry name" value="CAP"/>
    <property type="match status" value="1"/>
</dbReference>
<accession>A0A8J2RVI5</accession>
<dbReference type="PRINTS" id="PR00837">
    <property type="entry name" value="V5TPXLIKE"/>
</dbReference>
<dbReference type="PRINTS" id="PR00838">
    <property type="entry name" value="V5ALLERGEN"/>
</dbReference>
<dbReference type="Proteomes" id="UP000789390">
    <property type="component" value="Unassembled WGS sequence"/>
</dbReference>
<evidence type="ECO:0000259" key="1">
    <source>
        <dbReference type="SMART" id="SM00198"/>
    </source>
</evidence>
<evidence type="ECO:0000313" key="2">
    <source>
        <dbReference type="EMBL" id="CAH0103827.1"/>
    </source>
</evidence>
<keyword evidence="3" id="KW-1185">Reference proteome</keyword>
<comment type="caution">
    <text evidence="2">The sequence shown here is derived from an EMBL/GenBank/DDBJ whole genome shotgun (WGS) entry which is preliminary data.</text>
</comment>